<evidence type="ECO:0000313" key="10">
    <source>
        <dbReference type="Proteomes" id="UP001159179"/>
    </source>
</evidence>
<keyword evidence="4 7" id="KW-0812">Transmembrane</keyword>
<gene>
    <name evidence="9" type="ORF">P5X88_00355</name>
</gene>
<dbReference type="RefSeq" id="WP_071975925.1">
    <property type="nucleotide sequence ID" value="NZ_JAROYP010000001.1"/>
</dbReference>
<keyword evidence="3" id="KW-1003">Cell membrane</keyword>
<dbReference type="Proteomes" id="UP001159179">
    <property type="component" value="Unassembled WGS sequence"/>
</dbReference>
<evidence type="ECO:0000256" key="7">
    <source>
        <dbReference type="RuleBase" id="RU363032"/>
    </source>
</evidence>
<dbReference type="GO" id="GO:0055085">
    <property type="term" value="P:transmembrane transport"/>
    <property type="evidence" value="ECO:0007669"/>
    <property type="project" value="InterPro"/>
</dbReference>
<dbReference type="Gene3D" id="1.10.3720.10">
    <property type="entry name" value="MetI-like"/>
    <property type="match status" value="1"/>
</dbReference>
<feature type="domain" description="ABC transmembrane type-1" evidence="8">
    <location>
        <begin position="79"/>
        <end position="282"/>
    </location>
</feature>
<comment type="subcellular location">
    <subcellularLocation>
        <location evidence="1 7">Cell membrane</location>
        <topology evidence="1 7">Multi-pass membrane protein</topology>
    </subcellularLocation>
</comment>
<proteinExistence type="inferred from homology"/>
<dbReference type="PANTHER" id="PTHR30465">
    <property type="entry name" value="INNER MEMBRANE ABC TRANSPORTER"/>
    <property type="match status" value="1"/>
</dbReference>
<evidence type="ECO:0000256" key="3">
    <source>
        <dbReference type="ARBA" id="ARBA00022475"/>
    </source>
</evidence>
<evidence type="ECO:0000256" key="2">
    <source>
        <dbReference type="ARBA" id="ARBA00022448"/>
    </source>
</evidence>
<name>A0AAW6SKV3_9BACI</name>
<dbReference type="AlphaFoldDB" id="A0AAW6SKV3"/>
<dbReference type="GO" id="GO:0005886">
    <property type="term" value="C:plasma membrane"/>
    <property type="evidence" value="ECO:0007669"/>
    <property type="project" value="UniProtKB-SubCell"/>
</dbReference>
<keyword evidence="6 7" id="KW-0472">Membrane</keyword>
<evidence type="ECO:0000256" key="6">
    <source>
        <dbReference type="ARBA" id="ARBA00023136"/>
    </source>
</evidence>
<keyword evidence="5 7" id="KW-1133">Transmembrane helix</keyword>
<evidence type="ECO:0000313" key="9">
    <source>
        <dbReference type="EMBL" id="MDH5159369.1"/>
    </source>
</evidence>
<evidence type="ECO:0000259" key="8">
    <source>
        <dbReference type="PROSITE" id="PS50928"/>
    </source>
</evidence>
<evidence type="ECO:0000256" key="5">
    <source>
        <dbReference type="ARBA" id="ARBA00022989"/>
    </source>
</evidence>
<protein>
    <submittedName>
        <fullName evidence="9">ABC transporter permease subunit</fullName>
    </submittedName>
</protein>
<accession>A0AAW6SKV3</accession>
<feature type="transmembrane region" description="Helical" evidence="7">
    <location>
        <begin position="157"/>
        <end position="175"/>
    </location>
</feature>
<feature type="transmembrane region" description="Helical" evidence="7">
    <location>
        <begin position="6"/>
        <end position="27"/>
    </location>
</feature>
<feature type="transmembrane region" description="Helical" evidence="7">
    <location>
        <begin position="84"/>
        <end position="103"/>
    </location>
</feature>
<feature type="transmembrane region" description="Helical" evidence="7">
    <location>
        <begin position="261"/>
        <end position="282"/>
    </location>
</feature>
<sequence length="289" mass="33281">MLKSVFQIILIVIIIFIIAAVPSMFGLKELNGKHLIQLHPEALIYNIQSFFHSIKEGTLGTYYINGVPHPVLEDIQSYTRNSSLLLFLSMFVSLIFSITFGVFLHHWKITYVFRWMINALSIIPDFIIIILSITLAIKFYQMTNIRLITLSPLADTVNLTFPLIILCLMPSFYLFKMTNSKYEDIISAEYIRTAVGKGLSRPYINSRHVLKNLIPYLTGDIKKAISLTIGNLFIIEYLFNIRGLTIFIFSDYEFQKVVFSLLILFAIAAICYLSIKIFFILIEKVIIHE</sequence>
<dbReference type="PANTHER" id="PTHR30465:SF44">
    <property type="entry name" value="ABC-TYPE DIPEPTIDE_OLIGOPEPTIDE TRANSPORT SYSTEM, PERMEASE COMPONENT"/>
    <property type="match status" value="1"/>
</dbReference>
<dbReference type="InterPro" id="IPR035906">
    <property type="entry name" value="MetI-like_sf"/>
</dbReference>
<comment type="similarity">
    <text evidence="7">Belongs to the binding-protein-dependent transport system permease family.</text>
</comment>
<dbReference type="InterPro" id="IPR000515">
    <property type="entry name" value="MetI-like"/>
</dbReference>
<reference evidence="9" key="1">
    <citation type="submission" date="2023-03" db="EMBL/GenBank/DDBJ databases">
        <title>Bacterial isolates from washroom surfaces on a university campus.</title>
        <authorList>
            <person name="Holman D.B."/>
            <person name="Gzyl K.E."/>
            <person name="Taheri A.E."/>
        </authorList>
    </citation>
    <scope>NUCLEOTIDE SEQUENCE</scope>
    <source>
        <strain evidence="9">RD03</strain>
    </source>
</reference>
<feature type="transmembrane region" description="Helical" evidence="7">
    <location>
        <begin position="115"/>
        <end position="137"/>
    </location>
</feature>
<dbReference type="SUPFAM" id="SSF161098">
    <property type="entry name" value="MetI-like"/>
    <property type="match status" value="1"/>
</dbReference>
<comment type="caution">
    <text evidence="9">The sequence shown here is derived from an EMBL/GenBank/DDBJ whole genome shotgun (WGS) entry which is preliminary data.</text>
</comment>
<dbReference type="EMBL" id="JAROYP010000001">
    <property type="protein sequence ID" value="MDH5159369.1"/>
    <property type="molecule type" value="Genomic_DNA"/>
</dbReference>
<dbReference type="Pfam" id="PF00528">
    <property type="entry name" value="BPD_transp_1"/>
    <property type="match status" value="1"/>
</dbReference>
<evidence type="ECO:0000256" key="1">
    <source>
        <dbReference type="ARBA" id="ARBA00004651"/>
    </source>
</evidence>
<evidence type="ECO:0000256" key="4">
    <source>
        <dbReference type="ARBA" id="ARBA00022692"/>
    </source>
</evidence>
<organism evidence="9 10">
    <name type="scientific">Heyndrickxia oleronia</name>
    <dbReference type="NCBI Taxonomy" id="38875"/>
    <lineage>
        <taxon>Bacteria</taxon>
        <taxon>Bacillati</taxon>
        <taxon>Bacillota</taxon>
        <taxon>Bacilli</taxon>
        <taxon>Bacillales</taxon>
        <taxon>Bacillaceae</taxon>
        <taxon>Heyndrickxia</taxon>
    </lineage>
</organism>
<dbReference type="PROSITE" id="PS50928">
    <property type="entry name" value="ABC_TM1"/>
    <property type="match status" value="1"/>
</dbReference>
<keyword evidence="2 7" id="KW-0813">Transport</keyword>
<feature type="transmembrane region" description="Helical" evidence="7">
    <location>
        <begin position="224"/>
        <end position="249"/>
    </location>
</feature>